<dbReference type="PRINTS" id="PR00691">
    <property type="entry name" value="ADHESINB"/>
</dbReference>
<dbReference type="InterPro" id="IPR006127">
    <property type="entry name" value="ZnuA-like"/>
</dbReference>
<dbReference type="PRINTS" id="PR00690">
    <property type="entry name" value="ADHESNFAMILY"/>
</dbReference>
<dbReference type="GO" id="GO:0030001">
    <property type="term" value="P:metal ion transport"/>
    <property type="evidence" value="ECO:0007669"/>
    <property type="project" value="InterPro"/>
</dbReference>
<keyword evidence="5" id="KW-0812">Transmembrane</keyword>
<keyword evidence="5" id="KW-1133">Transmembrane helix</keyword>
<evidence type="ECO:0000256" key="2">
    <source>
        <dbReference type="ARBA" id="ARBA00022448"/>
    </source>
</evidence>
<dbReference type="SUPFAM" id="SSF53807">
    <property type="entry name" value="Helical backbone' metal receptor"/>
    <property type="match status" value="1"/>
</dbReference>
<gene>
    <name evidence="6" type="ORF">COT93_00630</name>
</gene>
<evidence type="ECO:0000256" key="4">
    <source>
        <dbReference type="RuleBase" id="RU003512"/>
    </source>
</evidence>
<evidence type="ECO:0000313" key="6">
    <source>
        <dbReference type="EMBL" id="PIR95786.1"/>
    </source>
</evidence>
<protein>
    <submittedName>
        <fullName evidence="6">ABC transporter substrate-binding protein</fullName>
    </submittedName>
</protein>
<keyword evidence="3" id="KW-0732">Signal</keyword>
<comment type="similarity">
    <text evidence="1 4">Belongs to the bacterial solute-binding protein 9 family.</text>
</comment>
<proteinExistence type="inferred from homology"/>
<feature type="transmembrane region" description="Helical" evidence="5">
    <location>
        <begin position="7"/>
        <end position="27"/>
    </location>
</feature>
<dbReference type="Pfam" id="PF01297">
    <property type="entry name" value="ZnuA"/>
    <property type="match status" value="1"/>
</dbReference>
<dbReference type="InterPro" id="IPR006129">
    <property type="entry name" value="AdhesinB"/>
</dbReference>
<dbReference type="Proteomes" id="UP000229972">
    <property type="component" value="Unassembled WGS sequence"/>
</dbReference>
<dbReference type="AlphaFoldDB" id="A0A2H0V9K1"/>
<dbReference type="Gene3D" id="3.40.50.1980">
    <property type="entry name" value="Nitrogenase molybdenum iron protein domain"/>
    <property type="match status" value="2"/>
</dbReference>
<keyword evidence="5" id="KW-0472">Membrane</keyword>
<dbReference type="GO" id="GO:0007155">
    <property type="term" value="P:cell adhesion"/>
    <property type="evidence" value="ECO:0007669"/>
    <property type="project" value="InterPro"/>
</dbReference>
<dbReference type="PANTHER" id="PTHR42953">
    <property type="entry name" value="HIGH-AFFINITY ZINC UPTAKE SYSTEM PROTEIN ZNUA-RELATED"/>
    <property type="match status" value="1"/>
</dbReference>
<evidence type="ECO:0000256" key="1">
    <source>
        <dbReference type="ARBA" id="ARBA00011028"/>
    </source>
</evidence>
<evidence type="ECO:0000313" key="7">
    <source>
        <dbReference type="Proteomes" id="UP000229972"/>
    </source>
</evidence>
<organism evidence="6 7">
    <name type="scientific">Candidatus Falkowbacteria bacterium CG10_big_fil_rev_8_21_14_0_10_37_18</name>
    <dbReference type="NCBI Taxonomy" id="1974562"/>
    <lineage>
        <taxon>Bacteria</taxon>
        <taxon>Candidatus Falkowiibacteriota</taxon>
    </lineage>
</organism>
<dbReference type="PANTHER" id="PTHR42953:SF3">
    <property type="entry name" value="HIGH-AFFINITY ZINC UPTAKE SYSTEM PROTEIN ZNUA"/>
    <property type="match status" value="1"/>
</dbReference>
<sequence length="315" mass="34791">MFKKSFIVRLSLLILLGVGFVLLFIFLKPQVSNPTAGPEQTAKLRVATSFYPLYFLAQEIGGEQAVVTNVTPAGAEPHDYEPTPRDIAAITNSRLLILNGLGLEPWENSIKSNINPAQTKIIVMGDELPVSELKSHKSHDFDPHVWLSPILVTQMLDKITAGFIEADPENESYYQTQAVELKKKLSDLNSAYVNGLSNCQKQDIVTAHAAFAYLADAYNFQQIAIAGLSPEVEPSPGQMINIVKLVREHQIKYIFFESLVSPKLSNTIAAETGVATLVLNPIEGLTPEELKSGKNYFTEMENNLINLQTALECQM</sequence>
<evidence type="ECO:0000256" key="3">
    <source>
        <dbReference type="ARBA" id="ARBA00022729"/>
    </source>
</evidence>
<dbReference type="InterPro" id="IPR006128">
    <property type="entry name" value="Lipoprotein_PsaA-like"/>
</dbReference>
<dbReference type="EMBL" id="PFAL01000008">
    <property type="protein sequence ID" value="PIR95786.1"/>
    <property type="molecule type" value="Genomic_DNA"/>
</dbReference>
<evidence type="ECO:0000256" key="5">
    <source>
        <dbReference type="SAM" id="Phobius"/>
    </source>
</evidence>
<dbReference type="InterPro" id="IPR050492">
    <property type="entry name" value="Bact_metal-bind_prot9"/>
</dbReference>
<reference evidence="7" key="1">
    <citation type="submission" date="2017-09" db="EMBL/GenBank/DDBJ databases">
        <title>Depth-based differentiation of microbial function through sediment-hosted aquifers and enrichment of novel symbionts in the deep terrestrial subsurface.</title>
        <authorList>
            <person name="Probst A.J."/>
            <person name="Ladd B."/>
            <person name="Jarett J.K."/>
            <person name="Geller-Mcgrath D.E."/>
            <person name="Sieber C.M.K."/>
            <person name="Emerson J.B."/>
            <person name="Anantharaman K."/>
            <person name="Thomas B.C."/>
            <person name="Malmstrom R."/>
            <person name="Stieglmeier M."/>
            <person name="Klingl A."/>
            <person name="Woyke T."/>
            <person name="Ryan C.M."/>
            <person name="Banfield J.F."/>
        </authorList>
    </citation>
    <scope>NUCLEOTIDE SEQUENCE [LARGE SCALE GENOMIC DNA]</scope>
</reference>
<comment type="caution">
    <text evidence="6">The sequence shown here is derived from an EMBL/GenBank/DDBJ whole genome shotgun (WGS) entry which is preliminary data.</text>
</comment>
<keyword evidence="2 4" id="KW-0813">Transport</keyword>
<dbReference type="GO" id="GO:0046872">
    <property type="term" value="F:metal ion binding"/>
    <property type="evidence" value="ECO:0007669"/>
    <property type="project" value="InterPro"/>
</dbReference>
<accession>A0A2H0V9K1</accession>
<name>A0A2H0V9K1_9BACT</name>